<dbReference type="SMART" id="SM01100">
    <property type="entry name" value="CRAL_TRIO_N"/>
    <property type="match status" value="1"/>
</dbReference>
<dbReference type="InterPro" id="IPR011074">
    <property type="entry name" value="CRAL/TRIO_N_dom"/>
</dbReference>
<name>A0A8J2PB63_9HEXA</name>
<dbReference type="GO" id="GO:0005737">
    <property type="term" value="C:cytoplasm"/>
    <property type="evidence" value="ECO:0007669"/>
    <property type="project" value="TreeGrafter"/>
</dbReference>
<dbReference type="PANTHER" id="PTHR23324:SF83">
    <property type="entry name" value="SEC14-LIKE PROTEIN 2"/>
    <property type="match status" value="1"/>
</dbReference>
<dbReference type="Proteomes" id="UP000708208">
    <property type="component" value="Unassembled WGS sequence"/>
</dbReference>
<dbReference type="SMART" id="SM00516">
    <property type="entry name" value="SEC14"/>
    <property type="match status" value="1"/>
</dbReference>
<sequence length="227" mass="26254">MSAPTAKELEALANFRPLVADLNLNDEQKSDMFMLRWLRARELNLKAAEEMLRKSMKWRQDNDTDNVLTWEAPKQFQLEFAYDYDGLDKDGCPVVAIPFGKWDVRKAVESGQKAIYLRYFDQLCERMLSIMRERSQSRPANEPITQMTIIWDLDGFSLRQMAARGTIDATLEGVKRFEANYPEILKASIGINAPRIFALMFGLIKPLLTPRTLEKVQIWGSNSNKWK</sequence>
<feature type="domain" description="CRAL-TRIO" evidence="1">
    <location>
        <begin position="72"/>
        <end position="227"/>
    </location>
</feature>
<comment type="caution">
    <text evidence="2">The sequence shown here is derived from an EMBL/GenBank/DDBJ whole genome shotgun (WGS) entry which is preliminary data.</text>
</comment>
<keyword evidence="3" id="KW-1185">Reference proteome</keyword>
<evidence type="ECO:0000259" key="1">
    <source>
        <dbReference type="PROSITE" id="PS50191"/>
    </source>
</evidence>
<dbReference type="Pfam" id="PF00650">
    <property type="entry name" value="CRAL_TRIO"/>
    <property type="match status" value="1"/>
</dbReference>
<accession>A0A8J2PB63</accession>
<dbReference type="CDD" id="cd00170">
    <property type="entry name" value="SEC14"/>
    <property type="match status" value="1"/>
</dbReference>
<dbReference type="OrthoDB" id="1434354at2759"/>
<dbReference type="InterPro" id="IPR001251">
    <property type="entry name" value="CRAL-TRIO_dom"/>
</dbReference>
<evidence type="ECO:0000313" key="3">
    <source>
        <dbReference type="Proteomes" id="UP000708208"/>
    </source>
</evidence>
<dbReference type="PANTHER" id="PTHR23324">
    <property type="entry name" value="SEC14 RELATED PROTEIN"/>
    <property type="match status" value="1"/>
</dbReference>
<proteinExistence type="predicted"/>
<evidence type="ECO:0000313" key="2">
    <source>
        <dbReference type="EMBL" id="CAG7730536.1"/>
    </source>
</evidence>
<feature type="non-terminal residue" evidence="2">
    <location>
        <position position="1"/>
    </location>
</feature>
<organism evidence="2 3">
    <name type="scientific">Allacma fusca</name>
    <dbReference type="NCBI Taxonomy" id="39272"/>
    <lineage>
        <taxon>Eukaryota</taxon>
        <taxon>Metazoa</taxon>
        <taxon>Ecdysozoa</taxon>
        <taxon>Arthropoda</taxon>
        <taxon>Hexapoda</taxon>
        <taxon>Collembola</taxon>
        <taxon>Symphypleona</taxon>
        <taxon>Sminthuridae</taxon>
        <taxon>Allacma</taxon>
    </lineage>
</organism>
<reference evidence="2" key="1">
    <citation type="submission" date="2021-06" db="EMBL/GenBank/DDBJ databases">
        <authorList>
            <person name="Hodson N. C."/>
            <person name="Mongue J. A."/>
            <person name="Jaron S. K."/>
        </authorList>
    </citation>
    <scope>NUCLEOTIDE SEQUENCE</scope>
</reference>
<dbReference type="AlphaFoldDB" id="A0A8J2PB63"/>
<protein>
    <recommendedName>
        <fullName evidence="1">CRAL-TRIO domain-containing protein</fullName>
    </recommendedName>
</protein>
<dbReference type="InterPro" id="IPR051064">
    <property type="entry name" value="SEC14/CRAL-TRIO_domain"/>
</dbReference>
<dbReference type="EMBL" id="CAJVCH010196088">
    <property type="protein sequence ID" value="CAG7730536.1"/>
    <property type="molecule type" value="Genomic_DNA"/>
</dbReference>
<gene>
    <name evidence="2" type="ORF">AFUS01_LOCUS19171</name>
</gene>
<dbReference type="PROSITE" id="PS50191">
    <property type="entry name" value="CRAL_TRIO"/>
    <property type="match status" value="1"/>
</dbReference>